<comment type="caution">
    <text evidence="1">The sequence shown here is derived from an EMBL/GenBank/DDBJ whole genome shotgun (WGS) entry which is preliminary data.</text>
</comment>
<protein>
    <recommendedName>
        <fullName evidence="3">F-box domain-containing protein</fullName>
    </recommendedName>
</protein>
<dbReference type="OrthoDB" id="2801112at2759"/>
<dbReference type="EMBL" id="BPQB01000057">
    <property type="protein sequence ID" value="GJE96234.1"/>
    <property type="molecule type" value="Genomic_DNA"/>
</dbReference>
<accession>A0A9P3LJ15</accession>
<dbReference type="SUPFAM" id="SSF81383">
    <property type="entry name" value="F-box domain"/>
    <property type="match status" value="1"/>
</dbReference>
<name>A0A9P3LJ15_9APHY</name>
<dbReference type="AlphaFoldDB" id="A0A9P3LJ15"/>
<gene>
    <name evidence="1" type="ORF">PsYK624_124280</name>
</gene>
<dbReference type="Proteomes" id="UP000703269">
    <property type="component" value="Unassembled WGS sequence"/>
</dbReference>
<reference evidence="1 2" key="1">
    <citation type="submission" date="2021-08" db="EMBL/GenBank/DDBJ databases">
        <title>Draft Genome Sequence of Phanerochaete sordida strain YK-624.</title>
        <authorList>
            <person name="Mori T."/>
            <person name="Dohra H."/>
            <person name="Suzuki T."/>
            <person name="Kawagishi H."/>
            <person name="Hirai H."/>
        </authorList>
    </citation>
    <scope>NUCLEOTIDE SEQUENCE [LARGE SCALE GENOMIC DNA]</scope>
    <source>
        <strain evidence="1 2">YK-624</strain>
    </source>
</reference>
<evidence type="ECO:0000313" key="2">
    <source>
        <dbReference type="Proteomes" id="UP000703269"/>
    </source>
</evidence>
<proteinExistence type="predicted"/>
<sequence>MDLRLYELEERSVELMAKYGTEPADFVMSPEAMKRMDLRFRGLPYSFIRLCDTVKGFHTGYLDLTGRHEYRYLSAFKVWDEFRQTVIAVLRTARPVQAQEGLPVVRNSRRTLVERGHPNACILVDTIVLQKLSRWRLPVRDLDLLLCFVEDVQNCMEVYPLPKYQRLRLLDLPNEVLHRIARRTEPRYLRKFGSACKLLRDISWPTLHEERKIGLPVAAITDARAYRLIDLSWEQRDEAQRNLALAERKKFFQDANAICTQPETAQNIRRG</sequence>
<evidence type="ECO:0000313" key="1">
    <source>
        <dbReference type="EMBL" id="GJE96234.1"/>
    </source>
</evidence>
<dbReference type="InterPro" id="IPR036047">
    <property type="entry name" value="F-box-like_dom_sf"/>
</dbReference>
<keyword evidence="2" id="KW-1185">Reference proteome</keyword>
<evidence type="ECO:0008006" key="3">
    <source>
        <dbReference type="Google" id="ProtNLM"/>
    </source>
</evidence>
<organism evidence="1 2">
    <name type="scientific">Phanerochaete sordida</name>
    <dbReference type="NCBI Taxonomy" id="48140"/>
    <lineage>
        <taxon>Eukaryota</taxon>
        <taxon>Fungi</taxon>
        <taxon>Dikarya</taxon>
        <taxon>Basidiomycota</taxon>
        <taxon>Agaricomycotina</taxon>
        <taxon>Agaricomycetes</taxon>
        <taxon>Polyporales</taxon>
        <taxon>Phanerochaetaceae</taxon>
        <taxon>Phanerochaete</taxon>
    </lineage>
</organism>